<evidence type="ECO:0000256" key="2">
    <source>
        <dbReference type="ARBA" id="ARBA00022737"/>
    </source>
</evidence>
<accession>A0A8J2MCG4</accession>
<dbReference type="Pfam" id="PF00191">
    <property type="entry name" value="Annexin"/>
    <property type="match status" value="4"/>
</dbReference>
<keyword evidence="4" id="KW-0041">Annexin</keyword>
<dbReference type="GO" id="GO:0005886">
    <property type="term" value="C:plasma membrane"/>
    <property type="evidence" value="ECO:0007669"/>
    <property type="project" value="TreeGrafter"/>
</dbReference>
<name>A0A8J2MCG4_9HEXA</name>
<reference evidence="6" key="1">
    <citation type="submission" date="2021-06" db="EMBL/GenBank/DDBJ databases">
        <authorList>
            <person name="Hodson N. C."/>
            <person name="Mongue J. A."/>
            <person name="Jaron S. K."/>
        </authorList>
    </citation>
    <scope>NUCLEOTIDE SEQUENCE</scope>
</reference>
<keyword evidence="3" id="KW-0106">Calcium</keyword>
<dbReference type="GO" id="GO:0005509">
    <property type="term" value="F:calcium ion binding"/>
    <property type="evidence" value="ECO:0007669"/>
    <property type="project" value="InterPro"/>
</dbReference>
<dbReference type="InterPro" id="IPR018252">
    <property type="entry name" value="Annexin_repeat_CS"/>
</dbReference>
<evidence type="ECO:0000256" key="5">
    <source>
        <dbReference type="ARBA" id="ARBA00023302"/>
    </source>
</evidence>
<evidence type="ECO:0000256" key="1">
    <source>
        <dbReference type="ARBA" id="ARBA00007831"/>
    </source>
</evidence>
<gene>
    <name evidence="6" type="ORF">AFUS01_LOCUS45335</name>
</gene>
<dbReference type="PANTHER" id="PTHR10502:SF177">
    <property type="entry name" value="ANNEXIN B10"/>
    <property type="match status" value="1"/>
</dbReference>
<dbReference type="FunFam" id="1.10.220.10:FF:000004">
    <property type="entry name" value="Annexin"/>
    <property type="match status" value="1"/>
</dbReference>
<keyword evidence="5" id="KW-0111">Calcium/phospholipid-binding</keyword>
<dbReference type="OrthoDB" id="37886at2759"/>
<dbReference type="GO" id="GO:0001786">
    <property type="term" value="F:phosphatidylserine binding"/>
    <property type="evidence" value="ECO:0007669"/>
    <property type="project" value="TreeGrafter"/>
</dbReference>
<keyword evidence="7" id="KW-1185">Reference proteome</keyword>
<protein>
    <recommendedName>
        <fullName evidence="8">Annexin</fullName>
    </recommendedName>
</protein>
<evidence type="ECO:0000256" key="4">
    <source>
        <dbReference type="ARBA" id="ARBA00023216"/>
    </source>
</evidence>
<dbReference type="Proteomes" id="UP000708208">
    <property type="component" value="Unassembled WGS sequence"/>
</dbReference>
<sequence>MSAQYAEPTVNPATGFVALNDAKALRAAMKGFGTDEGAIIDILTARSNAQRQEIITAFKGEFGRDLVKDLKSELGGKFERLVLALMETPFNYLASELNNAMAGIGTNEDVLTEILTTHNNDDLKRIAETYQQRYGKSLEETIESEVSGDYKRLLTLLLTNVRDERGVYPDKAKEMADRLYAAGEAKLGTDEETFVVLLTHASFAQIRLVFDEYRKISGKTLEEAVKKEFSGDLQAAIMAIIKCAESRTRYFAEQLEAAMKGFGTNDAKLIRLIVSRISSETSGDYKNAILSLIGEP</sequence>
<dbReference type="FunFam" id="1.10.220.10:FF:000003">
    <property type="entry name" value="Annexin"/>
    <property type="match status" value="1"/>
</dbReference>
<proteinExistence type="inferred from homology"/>
<evidence type="ECO:0008006" key="8">
    <source>
        <dbReference type="Google" id="ProtNLM"/>
    </source>
</evidence>
<evidence type="ECO:0000313" key="7">
    <source>
        <dbReference type="Proteomes" id="UP000708208"/>
    </source>
</evidence>
<dbReference type="InterPro" id="IPR018502">
    <property type="entry name" value="Annexin_repeat"/>
</dbReference>
<evidence type="ECO:0000313" key="6">
    <source>
        <dbReference type="EMBL" id="CAG7836045.1"/>
    </source>
</evidence>
<dbReference type="SMART" id="SM00335">
    <property type="entry name" value="ANX"/>
    <property type="match status" value="4"/>
</dbReference>
<organism evidence="6 7">
    <name type="scientific">Allacma fusca</name>
    <dbReference type="NCBI Taxonomy" id="39272"/>
    <lineage>
        <taxon>Eukaryota</taxon>
        <taxon>Metazoa</taxon>
        <taxon>Ecdysozoa</taxon>
        <taxon>Arthropoda</taxon>
        <taxon>Hexapoda</taxon>
        <taxon>Collembola</taxon>
        <taxon>Symphypleona</taxon>
        <taxon>Sminthuridae</taxon>
        <taxon>Allacma</taxon>
    </lineage>
</organism>
<dbReference type="GO" id="GO:0012506">
    <property type="term" value="C:vesicle membrane"/>
    <property type="evidence" value="ECO:0007669"/>
    <property type="project" value="TreeGrafter"/>
</dbReference>
<dbReference type="PROSITE" id="PS51897">
    <property type="entry name" value="ANNEXIN_2"/>
    <property type="match status" value="3"/>
</dbReference>
<dbReference type="AlphaFoldDB" id="A0A8J2MCG4"/>
<keyword evidence="2" id="KW-0677">Repeat</keyword>
<dbReference type="GO" id="GO:0005544">
    <property type="term" value="F:calcium-dependent phospholipid binding"/>
    <property type="evidence" value="ECO:0007669"/>
    <property type="project" value="UniProtKB-KW"/>
</dbReference>
<dbReference type="FunFam" id="1.10.220.10:FF:000002">
    <property type="entry name" value="Annexin"/>
    <property type="match status" value="1"/>
</dbReference>
<comment type="caution">
    <text evidence="6">The sequence shown here is derived from an EMBL/GenBank/DDBJ whole genome shotgun (WGS) entry which is preliminary data.</text>
</comment>
<comment type="similarity">
    <text evidence="1">Belongs to the annexin family.</text>
</comment>
<dbReference type="PANTHER" id="PTHR10502">
    <property type="entry name" value="ANNEXIN"/>
    <property type="match status" value="1"/>
</dbReference>
<evidence type="ECO:0000256" key="3">
    <source>
        <dbReference type="ARBA" id="ARBA00022837"/>
    </source>
</evidence>
<dbReference type="EMBL" id="CAJVCH010570857">
    <property type="protein sequence ID" value="CAG7836045.1"/>
    <property type="molecule type" value="Genomic_DNA"/>
</dbReference>
<dbReference type="PROSITE" id="PS00223">
    <property type="entry name" value="ANNEXIN_1"/>
    <property type="match status" value="1"/>
</dbReference>
<dbReference type="GO" id="GO:0005737">
    <property type="term" value="C:cytoplasm"/>
    <property type="evidence" value="ECO:0007669"/>
    <property type="project" value="TreeGrafter"/>
</dbReference>
<dbReference type="GO" id="GO:0005634">
    <property type="term" value="C:nucleus"/>
    <property type="evidence" value="ECO:0007669"/>
    <property type="project" value="TreeGrafter"/>
</dbReference>